<keyword evidence="3" id="KW-1185">Reference proteome</keyword>
<proteinExistence type="predicted"/>
<evidence type="ECO:0000313" key="3">
    <source>
        <dbReference type="Proteomes" id="UP001623660"/>
    </source>
</evidence>
<protein>
    <submittedName>
        <fullName evidence="2">Metallophosphoesterase</fullName>
    </submittedName>
</protein>
<evidence type="ECO:0000259" key="1">
    <source>
        <dbReference type="Pfam" id="PF00149"/>
    </source>
</evidence>
<accession>A0ABW8SGI8</accession>
<dbReference type="InterPro" id="IPR051693">
    <property type="entry name" value="UPF0046_metallophosphoest"/>
</dbReference>
<dbReference type="PANTHER" id="PTHR12905">
    <property type="entry name" value="METALLOPHOSPHOESTERASE"/>
    <property type="match status" value="1"/>
</dbReference>
<organism evidence="2 3">
    <name type="scientific">Candidatus Clostridium eludens</name>
    <dbReference type="NCBI Taxonomy" id="3381663"/>
    <lineage>
        <taxon>Bacteria</taxon>
        <taxon>Bacillati</taxon>
        <taxon>Bacillota</taxon>
        <taxon>Clostridia</taxon>
        <taxon>Eubacteriales</taxon>
        <taxon>Clostridiaceae</taxon>
        <taxon>Clostridium</taxon>
    </lineage>
</organism>
<name>A0ABW8SGI8_9CLOT</name>
<reference evidence="2 3" key="1">
    <citation type="submission" date="2024-11" db="EMBL/GenBank/DDBJ databases">
        <authorList>
            <person name="Heng Y.C."/>
            <person name="Lim A.C.H."/>
            <person name="Lee J.K.Y."/>
            <person name="Kittelmann S."/>
        </authorList>
    </citation>
    <scope>NUCLEOTIDE SEQUENCE [LARGE SCALE GENOMIC DNA]</scope>
    <source>
        <strain evidence="2 3">WILCCON 0269</strain>
    </source>
</reference>
<gene>
    <name evidence="2" type="ORF">ACJDU8_01975</name>
</gene>
<evidence type="ECO:0000313" key="2">
    <source>
        <dbReference type="EMBL" id="MFL0194348.1"/>
    </source>
</evidence>
<dbReference type="InterPro" id="IPR029052">
    <property type="entry name" value="Metallo-depent_PP-like"/>
</dbReference>
<dbReference type="EMBL" id="JBJHZX010000002">
    <property type="protein sequence ID" value="MFL0194348.1"/>
    <property type="molecule type" value="Genomic_DNA"/>
</dbReference>
<dbReference type="RefSeq" id="WP_406790467.1">
    <property type="nucleotide sequence ID" value="NZ_JBJHZX010000002.1"/>
</dbReference>
<dbReference type="InterPro" id="IPR004843">
    <property type="entry name" value="Calcineurin-like_PHP"/>
</dbReference>
<feature type="domain" description="Calcineurin-like phosphoesterase" evidence="1">
    <location>
        <begin position="2"/>
        <end position="185"/>
    </location>
</feature>
<dbReference type="Pfam" id="PF00149">
    <property type="entry name" value="Metallophos"/>
    <property type="match status" value="1"/>
</dbReference>
<sequence length="225" mass="25921">MMKIWCTSDIHGRFKELQKIVDFINSRYDIDVVIFAGDIAKDHRGSNILELAEQQMDDYECFKSLIMKISNKQVYYIRGNHDVFTPDEDDMNFLPNAYKAGIETRFVPLEKMYIQFYQIDRECTELELGTYLENIDMRGKYVVAHQPIFGILDEGDSGHNFGSLAIRKKIITDEPKLFICGHVHEDFGTKRLNKTTVINCACMKGAVRGVIFHTDSNSCVEVILN</sequence>
<comment type="caution">
    <text evidence="2">The sequence shown here is derived from an EMBL/GenBank/DDBJ whole genome shotgun (WGS) entry which is preliminary data.</text>
</comment>
<dbReference type="Proteomes" id="UP001623660">
    <property type="component" value="Unassembled WGS sequence"/>
</dbReference>
<dbReference type="SUPFAM" id="SSF56300">
    <property type="entry name" value="Metallo-dependent phosphatases"/>
    <property type="match status" value="1"/>
</dbReference>
<dbReference type="PANTHER" id="PTHR12905:SF0">
    <property type="entry name" value="CALCINEURIN-LIKE PHOSPHOESTERASE DOMAIN-CONTAINING PROTEIN"/>
    <property type="match status" value="1"/>
</dbReference>
<dbReference type="Gene3D" id="3.60.21.10">
    <property type="match status" value="2"/>
</dbReference>